<comment type="caution">
    <text evidence="3">The sequence shown here is derived from an EMBL/GenBank/DDBJ whole genome shotgun (WGS) entry which is preliminary data.</text>
</comment>
<evidence type="ECO:0000313" key="3">
    <source>
        <dbReference type="EMBL" id="OYO18681.1"/>
    </source>
</evidence>
<dbReference type="OrthoDB" id="256869at2"/>
<name>A0A255GSW0_9ACTN</name>
<dbReference type="Gene3D" id="3.40.50.720">
    <property type="entry name" value="NAD(P)-binding Rossmann-like Domain"/>
    <property type="match status" value="1"/>
</dbReference>
<dbReference type="SUPFAM" id="SSF51735">
    <property type="entry name" value="NAD(P)-binding Rossmann-fold domains"/>
    <property type="match status" value="1"/>
</dbReference>
<dbReference type="Pfam" id="PF22725">
    <property type="entry name" value="GFO_IDH_MocA_C3"/>
    <property type="match status" value="1"/>
</dbReference>
<dbReference type="PANTHER" id="PTHR43249">
    <property type="entry name" value="UDP-N-ACETYL-2-AMINO-2-DEOXY-D-GLUCURONATE OXIDASE"/>
    <property type="match status" value="1"/>
</dbReference>
<evidence type="ECO:0000259" key="1">
    <source>
        <dbReference type="Pfam" id="PF01408"/>
    </source>
</evidence>
<gene>
    <name evidence="3" type="ORF">CGZ93_14790</name>
</gene>
<protein>
    <submittedName>
        <fullName evidence="3">Oxidoreductase</fullName>
    </submittedName>
</protein>
<sequence>MSPKTRIALIGAGGVGVRHAKVLSAIEGVEVTAVADVSLENATRLADELGAKAFGTPQEALDAGRADAGYVCVPPFAHGAAEQAVLDRGLPLFVEKPVGLDLATTERIAARVAETGVVTGSGYHWRCLSTTGQARELLAEAPAVLANGFWLGKRPPVPWWAWRDRSGGQVVEQLAHVLDLARFLLGEPVRVVAAGRRTDERPDGELDGDIDDATTALVTFASGTVATMTASCALPALYGAALHTISHGVHLALSEAELVVTRGEQVQRHRREADPRELIDADFIAAVRGEREQAVAPYADALASHRFALAITESAATGRPVELTPSGGTR</sequence>
<dbReference type="PANTHER" id="PTHR43249:SF1">
    <property type="entry name" value="D-GLUCOSIDE 3-DEHYDROGENASE"/>
    <property type="match status" value="1"/>
</dbReference>
<dbReference type="GO" id="GO:0000166">
    <property type="term" value="F:nucleotide binding"/>
    <property type="evidence" value="ECO:0007669"/>
    <property type="project" value="InterPro"/>
</dbReference>
<dbReference type="InterPro" id="IPR052515">
    <property type="entry name" value="Gfo/Idh/MocA_Oxidoreductase"/>
</dbReference>
<reference evidence="3 4" key="1">
    <citation type="submission" date="2017-07" db="EMBL/GenBank/DDBJ databases">
        <title>Draft whole genome sequences of clinical Proprionibacteriaceae strains.</title>
        <authorList>
            <person name="Bernier A.-M."/>
            <person name="Bernard K."/>
            <person name="Domingo M.-C."/>
        </authorList>
    </citation>
    <scope>NUCLEOTIDE SEQUENCE [LARGE SCALE GENOMIC DNA]</scope>
    <source>
        <strain evidence="3 4">NML 130396</strain>
    </source>
</reference>
<dbReference type="InterPro" id="IPR055170">
    <property type="entry name" value="GFO_IDH_MocA-like_dom"/>
</dbReference>
<feature type="domain" description="GFO/IDH/MocA-like oxidoreductase" evidence="2">
    <location>
        <begin position="148"/>
        <end position="238"/>
    </location>
</feature>
<dbReference type="Pfam" id="PF01408">
    <property type="entry name" value="GFO_IDH_MocA"/>
    <property type="match status" value="1"/>
</dbReference>
<dbReference type="InterPro" id="IPR000683">
    <property type="entry name" value="Gfo/Idh/MocA-like_OxRdtase_N"/>
</dbReference>
<organism evidence="3 4">
    <name type="scientific">Enemella dayhoffiae</name>
    <dbReference type="NCBI Taxonomy" id="2016507"/>
    <lineage>
        <taxon>Bacteria</taxon>
        <taxon>Bacillati</taxon>
        <taxon>Actinomycetota</taxon>
        <taxon>Actinomycetes</taxon>
        <taxon>Propionibacteriales</taxon>
        <taxon>Propionibacteriaceae</taxon>
        <taxon>Enemella</taxon>
    </lineage>
</organism>
<dbReference type="RefSeq" id="WP_094364914.1">
    <property type="nucleotide sequence ID" value="NZ_NMVQ01000043.1"/>
</dbReference>
<dbReference type="InterPro" id="IPR036291">
    <property type="entry name" value="NAD(P)-bd_dom_sf"/>
</dbReference>
<accession>A0A255GSW0</accession>
<dbReference type="AlphaFoldDB" id="A0A255GSW0"/>
<evidence type="ECO:0000259" key="2">
    <source>
        <dbReference type="Pfam" id="PF22725"/>
    </source>
</evidence>
<dbReference type="Proteomes" id="UP000216311">
    <property type="component" value="Unassembled WGS sequence"/>
</dbReference>
<evidence type="ECO:0000313" key="4">
    <source>
        <dbReference type="Proteomes" id="UP000216311"/>
    </source>
</evidence>
<feature type="domain" description="Gfo/Idh/MocA-like oxidoreductase N-terminal" evidence="1">
    <location>
        <begin position="6"/>
        <end position="122"/>
    </location>
</feature>
<dbReference type="EMBL" id="NMVQ01000043">
    <property type="protein sequence ID" value="OYO18681.1"/>
    <property type="molecule type" value="Genomic_DNA"/>
</dbReference>
<proteinExistence type="predicted"/>
<dbReference type="Gene3D" id="3.30.360.10">
    <property type="entry name" value="Dihydrodipicolinate Reductase, domain 2"/>
    <property type="match status" value="1"/>
</dbReference>
<dbReference type="SUPFAM" id="SSF55347">
    <property type="entry name" value="Glyceraldehyde-3-phosphate dehydrogenase-like, C-terminal domain"/>
    <property type="match status" value="1"/>
</dbReference>
<keyword evidence="4" id="KW-1185">Reference proteome</keyword>